<keyword evidence="1" id="KW-0472">Membrane</keyword>
<keyword evidence="1 3" id="KW-0812">Transmembrane</keyword>
<dbReference type="KEGG" id="ath:AT2G07659"/>
<evidence type="ECO:0000256" key="1">
    <source>
        <dbReference type="SAM" id="Phobius"/>
    </source>
</evidence>
<reference evidence="4" key="2">
    <citation type="journal article" date="2017" name="Plant J.">
        <title>Araport11: a complete reannotation of the Arabidopsis thaliana reference genome.</title>
        <authorList>
            <person name="Cheng C.Y."/>
            <person name="Krishnakumar V."/>
            <person name="Chan A.P."/>
            <person name="Thibaud-Nissen F."/>
            <person name="Schobel S."/>
            <person name="Town C.D."/>
        </authorList>
    </citation>
    <scope>GENOME REANNOTATION</scope>
    <source>
        <strain evidence="4">cv. Columbia</strain>
    </source>
</reference>
<dbReference type="SMR" id="A0A1P8B2V3"/>
<dbReference type="AlphaFoldDB" id="A0A1P8B2V3"/>
<keyword evidence="4" id="KW-1185">Reference proteome</keyword>
<dbReference type="Proteomes" id="UP000006548">
    <property type="component" value="Chromosome 2"/>
</dbReference>
<dbReference type="EMBL" id="CP002685">
    <property type="protein sequence ID" value="ANM63230.1"/>
    <property type="molecule type" value="Genomic_DNA"/>
</dbReference>
<dbReference type="RefSeq" id="NP_001325334.1">
    <property type="nucleotide sequence ID" value="NM_001335339.1"/>
</dbReference>
<keyword evidence="1" id="KW-1133">Transmembrane helix</keyword>
<dbReference type="ExpressionAtlas" id="A0A1P8B2V3">
    <property type="expression patterns" value="baseline and differential"/>
</dbReference>
<evidence type="ECO:0000313" key="4">
    <source>
        <dbReference type="Proteomes" id="UP000006548"/>
    </source>
</evidence>
<sequence>MGSRSRSPVGKILSNYLGELLFFSLIVLCLTQSKWDHRGEKYLAVSLSISSSLAHSQQFPPFLRFPQDSSLVVIAIYNRSIERNRLEERVRVDRVWTAVELAKHALEADPTRVSKLGRCYETEPATVLRAGTGVTPNNGSTTVGVISQLITIRTKKRNSSEMTGTTAFTATAIGFSYTMAFPVVLGVTQTRTPVTARL</sequence>
<evidence type="ECO:0000313" key="2">
    <source>
        <dbReference type="Araport" id="AT2G07659"/>
    </source>
</evidence>
<accession>A0A1P8B2V3</accession>
<name>A0A1P8B2V3_ARATH</name>
<evidence type="ECO:0000313" key="3">
    <source>
        <dbReference type="EMBL" id="ANM63230.1"/>
    </source>
</evidence>
<organism evidence="3 4">
    <name type="scientific">Arabidopsis thaliana</name>
    <name type="common">Mouse-ear cress</name>
    <dbReference type="NCBI Taxonomy" id="3702"/>
    <lineage>
        <taxon>Eukaryota</taxon>
        <taxon>Viridiplantae</taxon>
        <taxon>Streptophyta</taxon>
        <taxon>Embryophyta</taxon>
        <taxon>Tracheophyta</taxon>
        <taxon>Spermatophyta</taxon>
        <taxon>Magnoliopsida</taxon>
        <taxon>eudicotyledons</taxon>
        <taxon>Gunneridae</taxon>
        <taxon>Pentapetalae</taxon>
        <taxon>rosids</taxon>
        <taxon>malvids</taxon>
        <taxon>Brassicales</taxon>
        <taxon>Brassicaceae</taxon>
        <taxon>Camelineae</taxon>
        <taxon>Arabidopsis</taxon>
    </lineage>
</organism>
<proteinExistence type="predicted"/>
<dbReference type="GeneID" id="28717834"/>
<dbReference type="InParanoid" id="A0A1P8B2V3"/>
<gene>
    <name evidence="2 3" type="ordered locus">At2g07659</name>
</gene>
<dbReference type="OrthoDB" id="10437508at2759"/>
<reference evidence="3 4" key="1">
    <citation type="journal article" date="1999" name="Nature">
        <title>Sequence and analysis of chromosome 2 of the plant Arabidopsis thaliana.</title>
        <authorList>
            <person name="Lin X."/>
            <person name="Kaul S."/>
            <person name="Rounsley S."/>
            <person name="Shea T.P."/>
            <person name="Benito M.I."/>
            <person name="Town C.D."/>
            <person name="Fujii C.Y."/>
            <person name="Mason T."/>
            <person name="Bowman C.L."/>
            <person name="Barnstead M."/>
            <person name="Feldblyum T.V."/>
            <person name="Buell C.R."/>
            <person name="Ketchum K.A."/>
            <person name="Lee J."/>
            <person name="Ronning C.M."/>
            <person name="Koo H.L."/>
            <person name="Moffat K.S."/>
            <person name="Cronin L.A."/>
            <person name="Shen M."/>
            <person name="Pai G."/>
            <person name="Van Aken S."/>
            <person name="Umayam L."/>
            <person name="Tallon L.J."/>
            <person name="Gill J.E."/>
            <person name="Adams M.D."/>
            <person name="Carrera A.J."/>
            <person name="Creasy T.H."/>
            <person name="Goodman H.M."/>
            <person name="Somerville C.R."/>
            <person name="Copenhaver G.P."/>
            <person name="Preuss D."/>
            <person name="Nierman W.C."/>
            <person name="White O."/>
            <person name="Eisen J.A."/>
            <person name="Salzberg S.L."/>
            <person name="Fraser C.M."/>
            <person name="Venter J.C."/>
        </authorList>
    </citation>
    <scope>NUCLEOTIDE SEQUENCE [LARGE SCALE GENOMIC DNA]</scope>
    <source>
        <strain evidence="4">cv. Columbia</strain>
    </source>
</reference>
<dbReference type="TAIR" id="AT2G07659"/>
<protein>
    <submittedName>
        <fullName evidence="3">Transmembrane protein</fullName>
    </submittedName>
</protein>
<feature type="transmembrane region" description="Helical" evidence="1">
    <location>
        <begin position="12"/>
        <end position="31"/>
    </location>
</feature>
<dbReference type="Araport" id="AT2G07659"/>